<keyword evidence="3" id="KW-1185">Reference proteome</keyword>
<protein>
    <recommendedName>
        <fullName evidence="4">Neurofibromin</fullName>
    </recommendedName>
</protein>
<dbReference type="OrthoDB" id="28245at2759"/>
<keyword evidence="1" id="KW-0597">Phosphoprotein</keyword>
<gene>
    <name evidence="2" type="ORF">DSTB1V02_LOCUS12337</name>
</gene>
<dbReference type="InterPro" id="IPR039360">
    <property type="entry name" value="Ras_GTPase"/>
</dbReference>
<accession>A0A7R9FRM5</accession>
<evidence type="ECO:0000313" key="2">
    <source>
        <dbReference type="EMBL" id="CAD7252579.1"/>
    </source>
</evidence>
<evidence type="ECO:0000313" key="3">
    <source>
        <dbReference type="Proteomes" id="UP000677054"/>
    </source>
</evidence>
<dbReference type="Proteomes" id="UP000677054">
    <property type="component" value="Unassembled WGS sequence"/>
</dbReference>
<evidence type="ECO:0000256" key="1">
    <source>
        <dbReference type="ARBA" id="ARBA00022553"/>
    </source>
</evidence>
<feature type="non-terminal residue" evidence="2">
    <location>
        <position position="926"/>
    </location>
</feature>
<dbReference type="PANTHER" id="PTHR10194:SF142">
    <property type="entry name" value="NEUROFIBROMIN"/>
    <property type="match status" value="1"/>
</dbReference>
<dbReference type="AlphaFoldDB" id="A0A7R9FRM5"/>
<dbReference type="EMBL" id="CAJPEV010004583">
    <property type="protein sequence ID" value="CAG0902036.1"/>
    <property type="molecule type" value="Genomic_DNA"/>
</dbReference>
<organism evidence="2">
    <name type="scientific">Darwinula stevensoni</name>
    <dbReference type="NCBI Taxonomy" id="69355"/>
    <lineage>
        <taxon>Eukaryota</taxon>
        <taxon>Metazoa</taxon>
        <taxon>Ecdysozoa</taxon>
        <taxon>Arthropoda</taxon>
        <taxon>Crustacea</taxon>
        <taxon>Oligostraca</taxon>
        <taxon>Ostracoda</taxon>
        <taxon>Podocopa</taxon>
        <taxon>Podocopida</taxon>
        <taxon>Darwinulocopina</taxon>
        <taxon>Darwinuloidea</taxon>
        <taxon>Darwinulidae</taxon>
        <taxon>Darwinula</taxon>
    </lineage>
</organism>
<name>A0A7R9FRM5_9CRUS</name>
<proteinExistence type="predicted"/>
<dbReference type="EMBL" id="LR904100">
    <property type="protein sequence ID" value="CAD7252579.1"/>
    <property type="molecule type" value="Genomic_DNA"/>
</dbReference>
<dbReference type="PANTHER" id="PTHR10194">
    <property type="entry name" value="RAS GTPASE-ACTIVATING PROTEINS"/>
    <property type="match status" value="1"/>
</dbReference>
<reference evidence="2" key="1">
    <citation type="submission" date="2020-11" db="EMBL/GenBank/DDBJ databases">
        <authorList>
            <person name="Tran Van P."/>
        </authorList>
    </citation>
    <scope>NUCLEOTIDE SEQUENCE</scope>
</reference>
<sequence length="926" mass="104985">MPHFRLGLNSGHRRISTTKMATQRPVEFEDQLPCRTGPQTTSARINVEQNKESLIEISKYKFSLVISGLTKILQRVNEMVSAVTAGRGEGSRIAAVSRLRKSSEPVCSRFCAMALEFRPMTLRPLTPSESNSPQRAHGPDFERNYYESLLMVLDTLERCLNAQPHDTTRFDEAMNVKLLLREICQFIDLPNDNAMVAQLKTLASRVLFSLSLNNFNAVFSRISARFQDAFGPGLKLWYNFMWSFWKEVQVEEAICKLKSLKKSAHIVLICSLEKAIWNWLDTYPEEFAKIQVSRGPRARRRAASNPALHGTLLFQRNPNEDLAKCCEALFEQLDTFTESNKRRAATWPLQMLLLALSPLNIINGQEKCSWSPGSHKTPVNPVQRILEELINADTGAPCSPRHLRKKQFLDQVRKALVPHSASKPLTEAAAVACIKLCKVATYINTSDPTNVVFILLQGVIADIKFLLFNPGKPFSRGQSFIQQDIELMIDCFVSIFRISRVSDDALKVCLNHNSPATFHYVLVNSLYRIITQPRLPWWPDISMMYFKSTEFRNMFTDTLTKVTQGYVGCISHAPLKMIQSLTLKEKMTPLKFKEKPSDEGPTYKNLLLWLVRLIHADPMLMLYSKEKTGHEIQSSTLELINGLVSLVHQTTMPDVTGEAMEALLTLHQPEKIEMWNPEAPINTFWDKLVQHQIVNYTEILKWLREILVCRNNFLLRHREYANVGSHIPVCKQAHIKLEGAVACVCHCKGQCSEEGEGSGAVYLAGKKKVFQSPVCRRRWSFVEPEIAFVSWRGVRQGHRECLRQEARSGRQPWDEGSVVFFIYTWSIDIEAVLVAMSCFALLCEEADIRSATEELSIQSLLPNYGIYQELAAASTILTTASGACMPLTQLMPVSLFLRKATLEGRMLSQQHYQGKRAVRPDAAVVP</sequence>
<evidence type="ECO:0008006" key="4">
    <source>
        <dbReference type="Google" id="ProtNLM"/>
    </source>
</evidence>